<dbReference type="InterPro" id="IPR052436">
    <property type="entry name" value="LTO1_adapter"/>
</dbReference>
<organism evidence="1 2">
    <name type="scientific">Rhizophlyctis rosea</name>
    <dbReference type="NCBI Taxonomy" id="64517"/>
    <lineage>
        <taxon>Eukaryota</taxon>
        <taxon>Fungi</taxon>
        <taxon>Fungi incertae sedis</taxon>
        <taxon>Chytridiomycota</taxon>
        <taxon>Chytridiomycota incertae sedis</taxon>
        <taxon>Chytridiomycetes</taxon>
        <taxon>Rhizophlyctidales</taxon>
        <taxon>Rhizophlyctidaceae</taxon>
        <taxon>Rhizophlyctis</taxon>
    </lineage>
</organism>
<name>A0AAD5X7S9_9FUNG</name>
<gene>
    <name evidence="1" type="ORF">HK097_002718</name>
</gene>
<evidence type="ECO:0000313" key="1">
    <source>
        <dbReference type="EMBL" id="KAJ3054073.1"/>
    </source>
</evidence>
<dbReference type="Proteomes" id="UP001212841">
    <property type="component" value="Unassembled WGS sequence"/>
</dbReference>
<evidence type="ECO:0008006" key="3">
    <source>
        <dbReference type="Google" id="ProtNLM"/>
    </source>
</evidence>
<evidence type="ECO:0000313" key="2">
    <source>
        <dbReference type="Proteomes" id="UP001212841"/>
    </source>
</evidence>
<dbReference type="PANTHER" id="PTHR28532">
    <property type="entry name" value="GEO13458P1"/>
    <property type="match status" value="1"/>
</dbReference>
<dbReference type="PANTHER" id="PTHR28532:SF1">
    <property type="entry name" value="ORAL CANCER OVEREXPRESSED 1"/>
    <property type="match status" value="1"/>
</dbReference>
<accession>A0AAD5X7S9</accession>
<sequence>MSTSQTAQTLPSTAEDIENLVHLETMFEELGREDGLRDGAHSGAIQGRVSGVERGFQFAREAGFYGGVAELWLLAAQKGLVKVSSRAEKSLQSLHQQSTSFPLQNSSDPNLLDADPTVALDRLRGRYKVVSSSMGNLMKDQSYVPSANAEDVKFAF</sequence>
<reference evidence="1" key="1">
    <citation type="submission" date="2020-05" db="EMBL/GenBank/DDBJ databases">
        <title>Phylogenomic resolution of chytrid fungi.</title>
        <authorList>
            <person name="Stajich J.E."/>
            <person name="Amses K."/>
            <person name="Simmons R."/>
            <person name="Seto K."/>
            <person name="Myers J."/>
            <person name="Bonds A."/>
            <person name="Quandt C.A."/>
            <person name="Barry K."/>
            <person name="Liu P."/>
            <person name="Grigoriev I."/>
            <person name="Longcore J.E."/>
            <person name="James T.Y."/>
        </authorList>
    </citation>
    <scope>NUCLEOTIDE SEQUENCE</scope>
    <source>
        <strain evidence="1">JEL0318</strain>
    </source>
</reference>
<dbReference type="EMBL" id="JADGJD010000160">
    <property type="protein sequence ID" value="KAJ3054073.1"/>
    <property type="molecule type" value="Genomic_DNA"/>
</dbReference>
<protein>
    <recommendedName>
        <fullName evidence="3">Essential protein Yae1 N-terminal domain-containing protein</fullName>
    </recommendedName>
</protein>
<proteinExistence type="predicted"/>
<comment type="caution">
    <text evidence="1">The sequence shown here is derived from an EMBL/GenBank/DDBJ whole genome shotgun (WGS) entry which is preliminary data.</text>
</comment>
<dbReference type="AlphaFoldDB" id="A0AAD5X7S9"/>
<keyword evidence="2" id="KW-1185">Reference proteome</keyword>